<organism evidence="1 2">
    <name type="scientific">Parelaphostrongylus tenuis</name>
    <name type="common">Meningeal worm</name>
    <dbReference type="NCBI Taxonomy" id="148309"/>
    <lineage>
        <taxon>Eukaryota</taxon>
        <taxon>Metazoa</taxon>
        <taxon>Ecdysozoa</taxon>
        <taxon>Nematoda</taxon>
        <taxon>Chromadorea</taxon>
        <taxon>Rhabditida</taxon>
        <taxon>Rhabditina</taxon>
        <taxon>Rhabditomorpha</taxon>
        <taxon>Strongyloidea</taxon>
        <taxon>Metastrongylidae</taxon>
        <taxon>Parelaphostrongylus</taxon>
    </lineage>
</organism>
<sequence>MAVYYILSAKHVSSVSPGSLGNRQYSIIRETNEIVKKVTNSFSSVSEGCSPWHFHMLSRIKNLSLRCQSTLLYHLYHIRSQVTMPTKVYELQRQQLKTLHSLMWSHRIWQDAAKRADISTTDLAFISG</sequence>
<evidence type="ECO:0000313" key="1">
    <source>
        <dbReference type="EMBL" id="KAJ1365529.1"/>
    </source>
</evidence>
<dbReference type="Proteomes" id="UP001196413">
    <property type="component" value="Unassembled WGS sequence"/>
</dbReference>
<accession>A0AAD5QX81</accession>
<keyword evidence="2" id="KW-1185">Reference proteome</keyword>
<feature type="non-terminal residue" evidence="1">
    <location>
        <position position="128"/>
    </location>
</feature>
<proteinExistence type="predicted"/>
<dbReference type="EMBL" id="JAHQIW010005292">
    <property type="protein sequence ID" value="KAJ1365529.1"/>
    <property type="molecule type" value="Genomic_DNA"/>
</dbReference>
<name>A0AAD5QX81_PARTN</name>
<gene>
    <name evidence="1" type="ORF">KIN20_025890</name>
</gene>
<protein>
    <submittedName>
        <fullName evidence="1">Uncharacterized protein</fullName>
    </submittedName>
</protein>
<reference evidence="1" key="1">
    <citation type="submission" date="2021-06" db="EMBL/GenBank/DDBJ databases">
        <title>Parelaphostrongylus tenuis whole genome reference sequence.</title>
        <authorList>
            <person name="Garwood T.J."/>
            <person name="Larsen P.A."/>
            <person name="Fountain-Jones N.M."/>
            <person name="Garbe J.R."/>
            <person name="Macchietto M.G."/>
            <person name="Kania S.A."/>
            <person name="Gerhold R.W."/>
            <person name="Richards J.E."/>
            <person name="Wolf T.M."/>
        </authorList>
    </citation>
    <scope>NUCLEOTIDE SEQUENCE</scope>
    <source>
        <strain evidence="1">MNPRO001-30</strain>
        <tissue evidence="1">Meninges</tissue>
    </source>
</reference>
<dbReference type="AlphaFoldDB" id="A0AAD5QX81"/>
<comment type="caution">
    <text evidence="1">The sequence shown here is derived from an EMBL/GenBank/DDBJ whole genome shotgun (WGS) entry which is preliminary data.</text>
</comment>
<evidence type="ECO:0000313" key="2">
    <source>
        <dbReference type="Proteomes" id="UP001196413"/>
    </source>
</evidence>